<organism evidence="1 2">
    <name type="scientific">Paenibacillus mucilaginosus (strain KNP414)</name>
    <dbReference type="NCBI Taxonomy" id="1036673"/>
    <lineage>
        <taxon>Bacteria</taxon>
        <taxon>Bacillati</taxon>
        <taxon>Bacillota</taxon>
        <taxon>Bacilli</taxon>
        <taxon>Bacillales</taxon>
        <taxon>Paenibacillaceae</taxon>
        <taxon>Paenibacillus</taxon>
    </lineage>
</organism>
<accession>F8FLZ5</accession>
<dbReference type="HOGENOM" id="CLU_3273803_0_0_9"/>
<protein>
    <submittedName>
        <fullName evidence="1">Uncharacterized protein</fullName>
    </submittedName>
</protein>
<evidence type="ECO:0000313" key="2">
    <source>
        <dbReference type="Proteomes" id="UP000006620"/>
    </source>
</evidence>
<dbReference type="KEGG" id="pms:KNP414_07111"/>
<evidence type="ECO:0000313" key="1">
    <source>
        <dbReference type="EMBL" id="AEI45621.1"/>
    </source>
</evidence>
<dbReference type="EMBL" id="CP002869">
    <property type="protein sequence ID" value="AEI45621.1"/>
    <property type="molecule type" value="Genomic_DNA"/>
</dbReference>
<gene>
    <name evidence="1" type="ordered locus">KNP414_07111</name>
</gene>
<name>F8FLZ5_PAEMK</name>
<reference evidence="1 2" key="2">
    <citation type="journal article" date="2013" name="Genome Announc.">
        <title>Genome Sequence of Growth-Improving Paenibacillus mucilaginosus Strain KNP414.</title>
        <authorList>
            <person name="Lu J.J."/>
            <person name="Wang J.F."/>
            <person name="Hu X.F."/>
        </authorList>
    </citation>
    <scope>NUCLEOTIDE SEQUENCE [LARGE SCALE GENOMIC DNA]</scope>
    <source>
        <strain evidence="1 2">KNP414</strain>
    </source>
</reference>
<dbReference type="AlphaFoldDB" id="F8FLZ5"/>
<dbReference type="Proteomes" id="UP000006620">
    <property type="component" value="Chromosome"/>
</dbReference>
<proteinExistence type="predicted"/>
<reference evidence="2" key="1">
    <citation type="submission" date="2011-06" db="EMBL/GenBank/DDBJ databases">
        <title>Complete genome sequence of Paenibacillus mucilaginosus KNP414.</title>
        <authorList>
            <person name="Wang J."/>
            <person name="Hu S."/>
            <person name="Hu X."/>
            <person name="Zhang B."/>
            <person name="Dong D."/>
            <person name="Zhang S."/>
            <person name="Zhao K."/>
            <person name="Wu D."/>
        </authorList>
    </citation>
    <scope>NUCLEOTIDE SEQUENCE [LARGE SCALE GENOMIC DNA]</scope>
    <source>
        <strain evidence="2">KNP414</strain>
    </source>
</reference>
<sequence>MLRGSGWGNENNPTDMEATEELTLFPQEPRISHKKAIYPHF</sequence>